<evidence type="ECO:0000256" key="2">
    <source>
        <dbReference type="ARBA" id="ARBA00010486"/>
    </source>
</evidence>
<dbReference type="SUPFAM" id="SSF51206">
    <property type="entry name" value="cAMP-binding domain-like"/>
    <property type="match status" value="1"/>
</dbReference>
<evidence type="ECO:0000256" key="1">
    <source>
        <dbReference type="ARBA" id="ARBA00004141"/>
    </source>
</evidence>
<dbReference type="Gene3D" id="2.60.120.10">
    <property type="entry name" value="Jelly Rolls"/>
    <property type="match status" value="1"/>
</dbReference>
<evidence type="ECO:0000256" key="8">
    <source>
        <dbReference type="ARBA" id="ARBA00023286"/>
    </source>
</evidence>
<feature type="transmembrane region" description="Helical" evidence="10">
    <location>
        <begin position="217"/>
        <end position="234"/>
    </location>
</feature>
<dbReference type="PANTHER" id="PTHR45651">
    <property type="entry name" value="CYCLIC NUCLEOTIDE-GATED ION CHANNEL 15-RELATED-RELATED"/>
    <property type="match status" value="1"/>
</dbReference>
<dbReference type="AlphaFoldDB" id="A0A8T0QX79"/>
<proteinExistence type="inferred from homology"/>
<feature type="transmembrane region" description="Helical" evidence="10">
    <location>
        <begin position="344"/>
        <end position="367"/>
    </location>
</feature>
<reference evidence="12" key="1">
    <citation type="submission" date="2020-05" db="EMBL/GenBank/DDBJ databases">
        <title>WGS assembly of Panicum virgatum.</title>
        <authorList>
            <person name="Lovell J.T."/>
            <person name="Jenkins J."/>
            <person name="Shu S."/>
            <person name="Juenger T.E."/>
            <person name="Schmutz J."/>
        </authorList>
    </citation>
    <scope>NUCLEOTIDE SEQUENCE</scope>
    <source>
        <strain evidence="12">AP13</strain>
    </source>
</reference>
<keyword evidence="13" id="KW-1185">Reference proteome</keyword>
<dbReference type="GO" id="GO:0016020">
    <property type="term" value="C:membrane"/>
    <property type="evidence" value="ECO:0007669"/>
    <property type="project" value="UniProtKB-SubCell"/>
</dbReference>
<evidence type="ECO:0000256" key="7">
    <source>
        <dbReference type="ARBA" id="ARBA00023136"/>
    </source>
</evidence>
<keyword evidence="5 10" id="KW-1133">Transmembrane helix</keyword>
<evidence type="ECO:0000256" key="3">
    <source>
        <dbReference type="ARBA" id="ARBA00022448"/>
    </source>
</evidence>
<keyword evidence="9" id="KW-0407">Ion channel</keyword>
<dbReference type="SUPFAM" id="SSF81324">
    <property type="entry name" value="Voltage-gated potassium channels"/>
    <property type="match status" value="1"/>
</dbReference>
<evidence type="ECO:0000256" key="9">
    <source>
        <dbReference type="ARBA" id="ARBA00023303"/>
    </source>
</evidence>
<dbReference type="SMART" id="SM00100">
    <property type="entry name" value="cNMP"/>
    <property type="match status" value="1"/>
</dbReference>
<protein>
    <recommendedName>
        <fullName evidence="11">Cyclic nucleotide-binding domain-containing protein</fullName>
    </recommendedName>
</protein>
<dbReference type="InterPro" id="IPR014710">
    <property type="entry name" value="RmlC-like_jellyroll"/>
</dbReference>
<dbReference type="PANTHER" id="PTHR45651:SF24">
    <property type="entry name" value="OS08G0254600 PROTEIN"/>
    <property type="match status" value="1"/>
</dbReference>
<comment type="caution">
    <text evidence="12">The sequence shown here is derived from an EMBL/GenBank/DDBJ whole genome shotgun (WGS) entry which is preliminary data.</text>
</comment>
<keyword evidence="4 10" id="KW-0812">Transmembrane</keyword>
<evidence type="ECO:0000313" key="13">
    <source>
        <dbReference type="Proteomes" id="UP000823388"/>
    </source>
</evidence>
<dbReference type="InterPro" id="IPR005821">
    <property type="entry name" value="Ion_trans_dom"/>
</dbReference>
<dbReference type="Proteomes" id="UP000823388">
    <property type="component" value="Chromosome 6N"/>
</dbReference>
<evidence type="ECO:0000256" key="6">
    <source>
        <dbReference type="ARBA" id="ARBA00023065"/>
    </source>
</evidence>
<dbReference type="PROSITE" id="PS50042">
    <property type="entry name" value="CNMP_BINDING_3"/>
    <property type="match status" value="1"/>
</dbReference>
<keyword evidence="3" id="KW-0813">Transport</keyword>
<feature type="transmembrane region" description="Helical" evidence="10">
    <location>
        <begin position="176"/>
        <end position="196"/>
    </location>
</feature>
<dbReference type="CDD" id="cd00038">
    <property type="entry name" value="CAP_ED"/>
    <property type="match status" value="1"/>
</dbReference>
<dbReference type="Pfam" id="PF00520">
    <property type="entry name" value="Ion_trans"/>
    <property type="match status" value="1"/>
</dbReference>
<dbReference type="Gene3D" id="1.10.287.630">
    <property type="entry name" value="Helix hairpin bin"/>
    <property type="match status" value="1"/>
</dbReference>
<dbReference type="EMBL" id="CM029048">
    <property type="protein sequence ID" value="KAG2577801.1"/>
    <property type="molecule type" value="Genomic_DNA"/>
</dbReference>
<comment type="subcellular location">
    <subcellularLocation>
        <location evidence="1">Membrane</location>
        <topology evidence="1">Multi-pass membrane protein</topology>
    </subcellularLocation>
</comment>
<comment type="similarity">
    <text evidence="2">Belongs to the cyclic nucleotide-gated cation channel (TC 1.A.1.5) family.</text>
</comment>
<feature type="transmembrane region" description="Helical" evidence="10">
    <location>
        <begin position="145"/>
        <end position="164"/>
    </location>
</feature>
<gene>
    <name evidence="12" type="ORF">PVAP13_6NG161400</name>
</gene>
<evidence type="ECO:0000256" key="4">
    <source>
        <dbReference type="ARBA" id="ARBA00022692"/>
    </source>
</evidence>
<keyword evidence="7 10" id="KW-0472">Membrane</keyword>
<feature type="domain" description="Cyclic nucleotide-binding" evidence="11">
    <location>
        <begin position="447"/>
        <end position="521"/>
    </location>
</feature>
<dbReference type="Gene3D" id="1.10.287.70">
    <property type="match status" value="1"/>
</dbReference>
<organism evidence="12 13">
    <name type="scientific">Panicum virgatum</name>
    <name type="common">Blackwell switchgrass</name>
    <dbReference type="NCBI Taxonomy" id="38727"/>
    <lineage>
        <taxon>Eukaryota</taxon>
        <taxon>Viridiplantae</taxon>
        <taxon>Streptophyta</taxon>
        <taxon>Embryophyta</taxon>
        <taxon>Tracheophyta</taxon>
        <taxon>Spermatophyta</taxon>
        <taxon>Magnoliopsida</taxon>
        <taxon>Liliopsida</taxon>
        <taxon>Poales</taxon>
        <taxon>Poaceae</taxon>
        <taxon>PACMAD clade</taxon>
        <taxon>Panicoideae</taxon>
        <taxon>Panicodae</taxon>
        <taxon>Paniceae</taxon>
        <taxon>Panicinae</taxon>
        <taxon>Panicum</taxon>
        <taxon>Panicum sect. Hiantes</taxon>
    </lineage>
</organism>
<evidence type="ECO:0000256" key="10">
    <source>
        <dbReference type="SAM" id="Phobius"/>
    </source>
</evidence>
<dbReference type="GO" id="GO:0005216">
    <property type="term" value="F:monoatomic ion channel activity"/>
    <property type="evidence" value="ECO:0007669"/>
    <property type="project" value="InterPro"/>
</dbReference>
<evidence type="ECO:0000313" key="12">
    <source>
        <dbReference type="EMBL" id="KAG2577801.1"/>
    </source>
</evidence>
<evidence type="ECO:0000256" key="5">
    <source>
        <dbReference type="ARBA" id="ARBA00022989"/>
    </source>
</evidence>
<keyword evidence="6" id="KW-0406">Ion transport</keyword>
<dbReference type="InterPro" id="IPR018490">
    <property type="entry name" value="cNMP-bd_dom_sf"/>
</dbReference>
<sequence>MRFNPGKNDRRGEQQNTGTVNATGNEIMYKLHWTCWHKWILDPGGNTVLIWNRAFLISCVASQCVDPLFFFLLTVESAYTPCMKIDHHFAIGLTYLRTLIDMFFIVQIATRFFTAYIDPGSIMLGKGELVTDPKRIAYRYIRTNFFIDVAAALPVPQILVWAILPSLSFRYINTSLFLIILVQSAVRLYTAIQLSVDIIKTVGFLTKNGWTGSIYNLFLYLVASHVVGSIYYLLAVGRQKTCWETQCSIEDQMTDDAPCDFKFLGCIYGTSNQSRIWAKSTKVFTECDVDSDNIYYGIFISAMKNGVSEISFPEKYFYSLWWGMQQLTTYGNPLVTSSYIGENLFAIGLTLLSIGLFAQLIGSMMVYMRSLSKNAEDWRIQRIEMEDWMTDHQIPDDLQKRICRFLEYKWIATQGVEEGSILKQLPVDLHRDIKKWLCLDLVQRVPLFSAMDHQLLDAICEHMNYLLCTEGTYIIREGEPVKVMTFIFRGKLESCTTDGGRTDFFNSIILKPGDFCGEELLTWALLPSSGDSYPLSTRTVRTITEFEAFSLQADDLKFVASTFRMMHSKHLQHIFRFHSHQWRTWAARFIQSAWRRHISQQKTAERGLSSRWKSFFSLIDDNATEERRQNMEGSSSSRSQAAEFPFSKIATIFLKAQNNRPEEPDFSVGDHPN</sequence>
<evidence type="ECO:0000259" key="11">
    <source>
        <dbReference type="PROSITE" id="PS50042"/>
    </source>
</evidence>
<keyword evidence="8" id="KW-1071">Ligand-gated ion channel</keyword>
<dbReference type="InterPro" id="IPR000595">
    <property type="entry name" value="cNMP-bd_dom"/>
</dbReference>
<accession>A0A8T0QX79</accession>
<name>A0A8T0QX79_PANVG</name>